<organism evidence="1">
    <name type="scientific">marine metagenome</name>
    <dbReference type="NCBI Taxonomy" id="408172"/>
    <lineage>
        <taxon>unclassified sequences</taxon>
        <taxon>metagenomes</taxon>
        <taxon>ecological metagenomes</taxon>
    </lineage>
</organism>
<protein>
    <submittedName>
        <fullName evidence="1">Uncharacterized protein</fullName>
    </submittedName>
</protein>
<accession>A0A382T7Y4</accession>
<proteinExistence type="predicted"/>
<name>A0A382T7Y4_9ZZZZ</name>
<gene>
    <name evidence="1" type="ORF">METZ01_LOCUS371103</name>
</gene>
<reference evidence="1" key="1">
    <citation type="submission" date="2018-05" db="EMBL/GenBank/DDBJ databases">
        <authorList>
            <person name="Lanie J.A."/>
            <person name="Ng W.-L."/>
            <person name="Kazmierczak K.M."/>
            <person name="Andrzejewski T.M."/>
            <person name="Davidsen T.M."/>
            <person name="Wayne K.J."/>
            <person name="Tettelin H."/>
            <person name="Glass J.I."/>
            <person name="Rusch D."/>
            <person name="Podicherti R."/>
            <person name="Tsui H.-C.T."/>
            <person name="Winkler M.E."/>
        </authorList>
    </citation>
    <scope>NUCLEOTIDE SEQUENCE</scope>
</reference>
<dbReference type="AlphaFoldDB" id="A0A382T7Y4"/>
<sequence>MEALTYALRLFYALFYKKKVLNCAYHAINSSLLTKVYKR</sequence>
<dbReference type="EMBL" id="UINC01134606">
    <property type="protein sequence ID" value="SVD18249.1"/>
    <property type="molecule type" value="Genomic_DNA"/>
</dbReference>
<evidence type="ECO:0000313" key="1">
    <source>
        <dbReference type="EMBL" id="SVD18249.1"/>
    </source>
</evidence>